<protein>
    <submittedName>
        <fullName evidence="4">DUF3945 domain-containing protein</fullName>
    </submittedName>
</protein>
<feature type="domain" description="DUF4099" evidence="3">
    <location>
        <begin position="130"/>
        <end position="210"/>
    </location>
</feature>
<dbReference type="AlphaFoldDB" id="A0A3E4NF00"/>
<dbReference type="Pfam" id="PF13101">
    <property type="entry name" value="DUF3945"/>
    <property type="match status" value="1"/>
</dbReference>
<dbReference type="InterPro" id="IPR025343">
    <property type="entry name" value="DUF4099"/>
</dbReference>
<dbReference type="EMBL" id="QSQU01000014">
    <property type="protein sequence ID" value="RGK62362.1"/>
    <property type="molecule type" value="Genomic_DNA"/>
</dbReference>
<feature type="compositionally biased region" description="Basic and acidic residues" evidence="1">
    <location>
        <begin position="398"/>
        <end position="432"/>
    </location>
</feature>
<feature type="domain" description="DUF3945" evidence="2">
    <location>
        <begin position="273"/>
        <end position="325"/>
    </location>
</feature>
<evidence type="ECO:0000259" key="3">
    <source>
        <dbReference type="Pfam" id="PF13351"/>
    </source>
</evidence>
<evidence type="ECO:0000313" key="4">
    <source>
        <dbReference type="EMBL" id="RGK62362.1"/>
    </source>
</evidence>
<evidence type="ECO:0000259" key="2">
    <source>
        <dbReference type="Pfam" id="PF13101"/>
    </source>
</evidence>
<dbReference type="Pfam" id="PF13351">
    <property type="entry name" value="DUF4099"/>
    <property type="match status" value="1"/>
</dbReference>
<proteinExistence type="predicted"/>
<evidence type="ECO:0000313" key="5">
    <source>
        <dbReference type="Proteomes" id="UP000261210"/>
    </source>
</evidence>
<reference evidence="4 5" key="1">
    <citation type="submission" date="2018-08" db="EMBL/GenBank/DDBJ databases">
        <title>A genome reference for cultivated species of the human gut microbiota.</title>
        <authorList>
            <person name="Zou Y."/>
            <person name="Xue W."/>
            <person name="Luo G."/>
        </authorList>
    </citation>
    <scope>NUCLEOTIDE SEQUENCE [LARGE SCALE GENOMIC DNA]</scope>
    <source>
        <strain evidence="4 5">TF10-34</strain>
    </source>
</reference>
<organism evidence="4 5">
    <name type="scientific">Bacteroides xylanisolvens</name>
    <dbReference type="NCBI Taxonomy" id="371601"/>
    <lineage>
        <taxon>Bacteria</taxon>
        <taxon>Pseudomonadati</taxon>
        <taxon>Bacteroidota</taxon>
        <taxon>Bacteroidia</taxon>
        <taxon>Bacteroidales</taxon>
        <taxon>Bacteroidaceae</taxon>
        <taxon>Bacteroides</taxon>
    </lineage>
</organism>
<gene>
    <name evidence="4" type="ORF">DXD03_11235</name>
</gene>
<feature type="region of interest" description="Disordered" evidence="1">
    <location>
        <begin position="220"/>
        <end position="241"/>
    </location>
</feature>
<feature type="compositionally biased region" description="Polar residues" evidence="1">
    <location>
        <begin position="381"/>
        <end position="397"/>
    </location>
</feature>
<dbReference type="Proteomes" id="UP000261210">
    <property type="component" value="Unassembled WGS sequence"/>
</dbReference>
<sequence>MANRMTPPAEGQEKDVLLVLDKQQGKVSAVKGIDKDGNLQTVPPTTGHGGEFMQVDKNSDVFSNFISNFYRKYQDTSGLELFSVKASEAERDAKAIEDNHRNPTPEGDKRAEMLRVPKPDFHEFKQGYRFDPAKIDWENLKKVGITAETLKNTKDFDRVMRGYKSRNTYTVSGTVGGFYLKPTDVKLSFYQAKDGTVVPKLHGVQQDEKLLQRPFHEHGFTKQEQGNLQGTGNLGGIAEIKDPKSGEQIPVFVSRDRYTHELEYMRADKWKCPDTICNVQVSPEQKAAFEAGQAVKMENLQFRDGTKRCAYLQVSAVERGLEFLPRSAVQFLQQGQQPAEQQVAGLKDGKGVEFNGHVQPGAQGKSPDKVQPKDVTPAAESRTQVAVNSGGKTNEATKQGKEPLKQGQDKPTAKQKEKQDKAQDKSLKADKPKKSRGMKM</sequence>
<accession>A0A3E4NF00</accession>
<evidence type="ECO:0000256" key="1">
    <source>
        <dbReference type="SAM" id="MobiDB-lite"/>
    </source>
</evidence>
<dbReference type="RefSeq" id="WP_117683958.1">
    <property type="nucleotide sequence ID" value="NZ_QSQU01000014.1"/>
</dbReference>
<name>A0A3E4NF00_9BACE</name>
<comment type="caution">
    <text evidence="4">The sequence shown here is derived from an EMBL/GenBank/DDBJ whole genome shotgun (WGS) entry which is preliminary data.</text>
</comment>
<dbReference type="InterPro" id="IPR025222">
    <property type="entry name" value="DUF3945"/>
</dbReference>
<feature type="region of interest" description="Disordered" evidence="1">
    <location>
        <begin position="350"/>
        <end position="440"/>
    </location>
</feature>